<feature type="transmembrane region" description="Helical" evidence="1">
    <location>
        <begin position="12"/>
        <end position="34"/>
    </location>
</feature>
<dbReference type="RefSeq" id="WP_200355151.1">
    <property type="nucleotide sequence ID" value="NZ_JAENIL010000013.1"/>
</dbReference>
<keyword evidence="1" id="KW-0472">Membrane</keyword>
<proteinExistence type="predicted"/>
<dbReference type="Proteomes" id="UP000617628">
    <property type="component" value="Unassembled WGS sequence"/>
</dbReference>
<evidence type="ECO:0000256" key="1">
    <source>
        <dbReference type="SAM" id="Phobius"/>
    </source>
</evidence>
<sequence length="317" mass="36386">MRFVTRGLRVIRIRWIGGWAGVLVAGVFVLSGVLRVEAQEEAPEVDKALEAAAEAALARVEADAEKRGVRERRSVAGMKVRGRHKVGTEDPVYRSGVPYFEEWTIRAGAMKLRVPAYLGWQAVKPNSDFYLAQSKTGRQGELLVLPLMFSDFVRATRSKYVNYFGLLWVPQETAFQSLGNSSFAGFKAELQNDMVVDRKRLVGRDDFWDFEDYMAFRKGRDEDLEESLDGYWLKALDEPDLVSYFATSEFVFVSSRGEQRQPMIQTMTYALVRGKLLRFDFKRLHFSDEDAVELIKFTKDFVEDMRIVNGLSERKIR</sequence>
<accession>A0A934VQI4</accession>
<evidence type="ECO:0000313" key="2">
    <source>
        <dbReference type="EMBL" id="MBK1876935.1"/>
    </source>
</evidence>
<dbReference type="EMBL" id="JAENIL010000013">
    <property type="protein sequence ID" value="MBK1876935.1"/>
    <property type="molecule type" value="Genomic_DNA"/>
</dbReference>
<gene>
    <name evidence="2" type="ORF">JIN87_08655</name>
</gene>
<name>A0A934VQI4_9BACT</name>
<keyword evidence="1" id="KW-0812">Transmembrane</keyword>
<organism evidence="2 3">
    <name type="scientific">Pelagicoccus mobilis</name>
    <dbReference type="NCBI Taxonomy" id="415221"/>
    <lineage>
        <taxon>Bacteria</taxon>
        <taxon>Pseudomonadati</taxon>
        <taxon>Verrucomicrobiota</taxon>
        <taxon>Opitutia</taxon>
        <taxon>Puniceicoccales</taxon>
        <taxon>Pelagicoccaceae</taxon>
        <taxon>Pelagicoccus</taxon>
    </lineage>
</organism>
<comment type="caution">
    <text evidence="2">The sequence shown here is derived from an EMBL/GenBank/DDBJ whole genome shotgun (WGS) entry which is preliminary data.</text>
</comment>
<evidence type="ECO:0000313" key="3">
    <source>
        <dbReference type="Proteomes" id="UP000617628"/>
    </source>
</evidence>
<keyword evidence="1" id="KW-1133">Transmembrane helix</keyword>
<keyword evidence="3" id="KW-1185">Reference proteome</keyword>
<protein>
    <submittedName>
        <fullName evidence="2">Uncharacterized protein</fullName>
    </submittedName>
</protein>
<reference evidence="2" key="1">
    <citation type="submission" date="2021-01" db="EMBL/GenBank/DDBJ databases">
        <title>Modified the classification status of verrucomicrobia.</title>
        <authorList>
            <person name="Feng X."/>
        </authorList>
    </citation>
    <scope>NUCLEOTIDE SEQUENCE</scope>
    <source>
        <strain evidence="2">KCTC 13126</strain>
    </source>
</reference>
<dbReference type="AlphaFoldDB" id="A0A934VQI4"/>